<evidence type="ECO:0000313" key="3">
    <source>
        <dbReference type="Proteomes" id="UP000326509"/>
    </source>
</evidence>
<dbReference type="AlphaFoldDB" id="A0A5J4IZN4"/>
<dbReference type="RefSeq" id="WP_151674870.1">
    <property type="nucleotide sequence ID" value="NZ_BKCG01000007.1"/>
</dbReference>
<name>A0A5J4IZN4_9FLAO</name>
<dbReference type="OrthoDB" id="3373978at2"/>
<gene>
    <name evidence="2" type="ORF">ULMA_25440</name>
</gene>
<dbReference type="InterPro" id="IPR004218">
    <property type="entry name" value="GSHS_ATP-bd"/>
</dbReference>
<dbReference type="PANTHER" id="PTHR39217:SF1">
    <property type="entry name" value="GLUTATHIONE SYNTHETASE"/>
    <property type="match status" value="1"/>
</dbReference>
<dbReference type="Gene3D" id="3.30.470.20">
    <property type="entry name" value="ATP-grasp fold, B domain"/>
    <property type="match status" value="1"/>
</dbReference>
<organism evidence="2 3">
    <name type="scientific">Patiriisocius marinus</name>
    <dbReference type="NCBI Taxonomy" id="1397112"/>
    <lineage>
        <taxon>Bacteria</taxon>
        <taxon>Pseudomonadati</taxon>
        <taxon>Bacteroidota</taxon>
        <taxon>Flavobacteriia</taxon>
        <taxon>Flavobacteriales</taxon>
        <taxon>Flavobacteriaceae</taxon>
        <taxon>Patiriisocius</taxon>
    </lineage>
</organism>
<feature type="domain" description="Prokaryotic glutathione synthetase ATP-binding" evidence="1">
    <location>
        <begin position="127"/>
        <end position="240"/>
    </location>
</feature>
<dbReference type="GO" id="GO:0004363">
    <property type="term" value="F:glutathione synthase activity"/>
    <property type="evidence" value="ECO:0007669"/>
    <property type="project" value="InterPro"/>
</dbReference>
<comment type="caution">
    <text evidence="2">The sequence shown here is derived from an EMBL/GenBank/DDBJ whole genome shotgun (WGS) entry which is preliminary data.</text>
</comment>
<dbReference type="SUPFAM" id="SSF56059">
    <property type="entry name" value="Glutathione synthetase ATP-binding domain-like"/>
    <property type="match status" value="1"/>
</dbReference>
<evidence type="ECO:0000313" key="2">
    <source>
        <dbReference type="EMBL" id="GER60436.1"/>
    </source>
</evidence>
<dbReference type="InterPro" id="IPR053191">
    <property type="entry name" value="DcsG_Biosynth_Enzyme"/>
</dbReference>
<dbReference type="EMBL" id="BKCG01000007">
    <property type="protein sequence ID" value="GER60436.1"/>
    <property type="molecule type" value="Genomic_DNA"/>
</dbReference>
<sequence>MRKITILTCKKYLELDTSVPYEANIQLEYNLLKDALVSKGVSVERTNWDNTDYNFAKTDAIVFRTIWDYFERYEEFSVWLEKVSKLTTVINPLSLIQWNIDKHYLADLSDKGVSVMESVFINTGEHQSLNAICLKKGWDDIVIKPAISGAAMHTYKIMASEISKNEALFRKLVDERDMLVQEFQPTIMTKGETSLMIFNGKFTHAILKRTKEGEFRVQDDFGGTVHAYEPNSNEIELAEKAFAVCDPKPAYGRADIVWDTEGNPMISELEIIEPELWVRTYPNSAFDFAEGILSFVK</sequence>
<dbReference type="PANTHER" id="PTHR39217">
    <property type="match status" value="1"/>
</dbReference>
<accession>A0A5J4IZN4</accession>
<protein>
    <recommendedName>
        <fullName evidence="1">Prokaryotic glutathione synthetase ATP-binding domain-containing protein</fullName>
    </recommendedName>
</protein>
<dbReference type="Proteomes" id="UP000326509">
    <property type="component" value="Unassembled WGS sequence"/>
</dbReference>
<evidence type="ECO:0000259" key="1">
    <source>
        <dbReference type="Pfam" id="PF02955"/>
    </source>
</evidence>
<proteinExistence type="predicted"/>
<reference evidence="2 3" key="1">
    <citation type="submission" date="2019-08" db="EMBL/GenBank/DDBJ databases">
        <title>Draft genome sequence of Ulvibacter marinus type strain NBRC 109484.</title>
        <authorList>
            <person name="Kawano K."/>
            <person name="Ushijima N."/>
            <person name="Kihara M."/>
            <person name="Itoh H."/>
        </authorList>
    </citation>
    <scope>NUCLEOTIDE SEQUENCE [LARGE SCALE GENOMIC DNA]</scope>
    <source>
        <strain evidence="2 3">NBRC 109484</strain>
    </source>
</reference>
<dbReference type="GO" id="GO:0005524">
    <property type="term" value="F:ATP binding"/>
    <property type="evidence" value="ECO:0007669"/>
    <property type="project" value="InterPro"/>
</dbReference>
<dbReference type="Pfam" id="PF02955">
    <property type="entry name" value="GSH-S_ATP"/>
    <property type="match status" value="1"/>
</dbReference>
<keyword evidence="3" id="KW-1185">Reference proteome</keyword>